<evidence type="ECO:0000256" key="2">
    <source>
        <dbReference type="ARBA" id="ARBA00022801"/>
    </source>
</evidence>
<dbReference type="EMBL" id="CP084166">
    <property type="protein sequence ID" value="UJG42028.1"/>
    <property type="molecule type" value="Genomic_DNA"/>
</dbReference>
<dbReference type="AlphaFoldDB" id="A0A9Y1FMW6"/>
<dbReference type="GO" id="GO:0016787">
    <property type="term" value="F:hydrolase activity"/>
    <property type="evidence" value="ECO:0007669"/>
    <property type="project" value="UniProtKB-KW"/>
</dbReference>
<dbReference type="Pfam" id="PF00149">
    <property type="entry name" value="Metallophos"/>
    <property type="match status" value="2"/>
</dbReference>
<comment type="similarity">
    <text evidence="4">Belongs to the cyclic nucleotide phosphodiesterase class-III family.</text>
</comment>
<feature type="domain" description="Calcineurin-like phosphoesterase" evidence="5">
    <location>
        <begin position="7"/>
        <end position="194"/>
    </location>
</feature>
<evidence type="ECO:0000259" key="5">
    <source>
        <dbReference type="Pfam" id="PF00149"/>
    </source>
</evidence>
<feature type="domain" description="Calcineurin-like phosphoesterase" evidence="5">
    <location>
        <begin position="277"/>
        <end position="448"/>
    </location>
</feature>
<dbReference type="PANTHER" id="PTHR42988:SF2">
    <property type="entry name" value="CYCLIC NUCLEOTIDE PHOSPHODIESTERASE CBUA0032-RELATED"/>
    <property type="match status" value="1"/>
</dbReference>
<dbReference type="InterPro" id="IPR004843">
    <property type="entry name" value="Calcineurin-like_PHP"/>
</dbReference>
<dbReference type="PANTHER" id="PTHR42988">
    <property type="entry name" value="PHOSPHOHYDROLASE"/>
    <property type="match status" value="1"/>
</dbReference>
<evidence type="ECO:0000256" key="1">
    <source>
        <dbReference type="ARBA" id="ARBA00022723"/>
    </source>
</evidence>
<gene>
    <name evidence="6" type="ORF">K9W45_06075</name>
</gene>
<dbReference type="SUPFAM" id="SSF56300">
    <property type="entry name" value="Metallo-dependent phosphatases"/>
    <property type="match status" value="2"/>
</dbReference>
<keyword evidence="2" id="KW-0378">Hydrolase</keyword>
<proteinExistence type="inferred from homology"/>
<keyword evidence="3" id="KW-0408">Iron</keyword>
<organism evidence="6">
    <name type="scientific">Candidatus Heimdallarchaeum aukensis</name>
    <dbReference type="NCBI Taxonomy" id="2876573"/>
    <lineage>
        <taxon>Archaea</taxon>
        <taxon>Promethearchaeati</taxon>
        <taxon>Candidatus Heimdallarchaeota</taxon>
        <taxon>Candidatus Heimdallarchaeia (ex Rinke et al. 2021) (nom. nud.)</taxon>
        <taxon>Candidatus Heimdallarchaeales</taxon>
        <taxon>Candidatus Heimdallarchaeaceae</taxon>
        <taxon>Candidatus Heimdallarchaeum</taxon>
    </lineage>
</organism>
<protein>
    <submittedName>
        <fullName evidence="6">Metallophosphoesterase</fullName>
    </submittedName>
</protein>
<evidence type="ECO:0000313" key="6">
    <source>
        <dbReference type="EMBL" id="UJG42028.1"/>
    </source>
</evidence>
<evidence type="ECO:0000256" key="4">
    <source>
        <dbReference type="ARBA" id="ARBA00025742"/>
    </source>
</evidence>
<dbReference type="GO" id="GO:0046872">
    <property type="term" value="F:metal ion binding"/>
    <property type="evidence" value="ECO:0007669"/>
    <property type="project" value="UniProtKB-KW"/>
</dbReference>
<dbReference type="Gene3D" id="3.60.21.10">
    <property type="match status" value="2"/>
</dbReference>
<dbReference type="InterPro" id="IPR050884">
    <property type="entry name" value="CNP_phosphodiesterase-III"/>
</dbReference>
<evidence type="ECO:0000256" key="3">
    <source>
        <dbReference type="ARBA" id="ARBA00023004"/>
    </source>
</evidence>
<dbReference type="Proteomes" id="UP001201020">
    <property type="component" value="Chromosome"/>
</dbReference>
<sequence>MRDSAVRIIHFGDTHITSRPQFVSSEYFAAVNEINSLANKLKIDFGIFSGDLTQDGLYEDYVFANKLRELINLPKIHWIIGNHDSRSGGFEVWEKMVGERDFFDVDDKVLFIGLDSCVPDRDSGRFGRKAFDFAKKILTKFGEDRIKIVAFHHHLLPIPKVGRERSNAVDSGEMLSILLDYGVDAVFTGHKHHPNVYKVEDTIIISSGSISSYKTRSGEPHSFNLVEIRPQKDVKIKTIESKGNELHEEIKTITRRFRMVNSSGGKWLRIVQLSGTDFGSSWSKQAEYFKKGMKLIDDTKPDVIIHNGNLTYSGYSDEYEQAIEHFLKYKEKFIFCPGPRDLRGYGESLLNKYFDIEHLIEKENSNFYVLNTSEAGTDIGVVGRRTQLKLHRYVHQAKKERSKQFNSVIMHHHLVPIPGTRETSALEDAGDVLRLLVDTNVNLVMSGHLGRAFCTRVEKTVFVNCNTFSSQKTASSENSFNIIDISSDGAIVVSEVFIPSNFRRILGIFPGSETNNKINYTAKI</sequence>
<keyword evidence="1" id="KW-0479">Metal-binding</keyword>
<reference evidence="6" key="1">
    <citation type="journal article" date="2022" name="Nat. Microbiol.">
        <title>Unique mobile elements and scalable gene flow at the prokaryote-eukaryote boundary revealed by circularized Asgard archaea genomes.</title>
        <authorList>
            <person name="Wu F."/>
            <person name="Speth D.R."/>
            <person name="Philosof A."/>
            <person name="Cremiere A."/>
            <person name="Narayanan A."/>
            <person name="Barco R.A."/>
            <person name="Connon S.A."/>
            <person name="Amend J.P."/>
            <person name="Antoshechkin I.A."/>
            <person name="Orphan V.J."/>
        </authorList>
    </citation>
    <scope>NUCLEOTIDE SEQUENCE</scope>
    <source>
        <strain evidence="6">PM71</strain>
    </source>
</reference>
<accession>A0A9Y1FMW6</accession>
<dbReference type="InterPro" id="IPR029052">
    <property type="entry name" value="Metallo-depent_PP-like"/>
</dbReference>
<name>A0A9Y1FMW6_9ARCH</name>